<dbReference type="RefSeq" id="WP_166988378.1">
    <property type="nucleotide sequence ID" value="NZ_CP061169.1"/>
</dbReference>
<evidence type="ECO:0000313" key="1">
    <source>
        <dbReference type="EMBL" id="QPZ39205.1"/>
    </source>
</evidence>
<proteinExistence type="predicted"/>
<protein>
    <recommendedName>
        <fullName evidence="3">Lipoprotein</fullName>
    </recommendedName>
</protein>
<accession>A0ABX6YKM0</accession>
<keyword evidence="2" id="KW-1185">Reference proteome</keyword>
<name>A0ABX6YKM0_9MICO</name>
<organism evidence="1 2">
    <name type="scientific">Paramicrobacterium chengjingii</name>
    <dbReference type="NCBI Taxonomy" id="2769067"/>
    <lineage>
        <taxon>Bacteria</taxon>
        <taxon>Bacillati</taxon>
        <taxon>Actinomycetota</taxon>
        <taxon>Actinomycetes</taxon>
        <taxon>Micrococcales</taxon>
        <taxon>Microbacteriaceae</taxon>
        <taxon>Paramicrobacterium</taxon>
    </lineage>
</organism>
<dbReference type="EMBL" id="CP061169">
    <property type="protein sequence ID" value="QPZ39205.1"/>
    <property type="molecule type" value="Genomic_DNA"/>
</dbReference>
<reference evidence="1 2" key="1">
    <citation type="submission" date="2020-12" db="EMBL/GenBank/DDBJ databases">
        <title>Microbacterium sp. HY060.</title>
        <authorList>
            <person name="Zhou J."/>
        </authorList>
    </citation>
    <scope>NUCLEOTIDE SEQUENCE [LARGE SCALE GENOMIC DNA]</scope>
    <source>
        <strain evidence="1 2">HY60</strain>
    </source>
</reference>
<evidence type="ECO:0008006" key="3">
    <source>
        <dbReference type="Google" id="ProtNLM"/>
    </source>
</evidence>
<sequence length="144" mass="15174">MAVRWRTRTAGLLMVAGALLGLTGCGSSSPLPVFDHEQTANDIFLSTSDDHELEIESGSSRFLGTDSRGIDYYTYLTRDEAGEGVCLVVVADGAEDWTSGCGSLPVTVGVPEAGVDSATLGNFRDVEQSGEMVGDYVAVEGPEY</sequence>
<dbReference type="Proteomes" id="UP000662814">
    <property type="component" value="Chromosome"/>
</dbReference>
<evidence type="ECO:0000313" key="2">
    <source>
        <dbReference type="Proteomes" id="UP000662814"/>
    </source>
</evidence>
<gene>
    <name evidence="1" type="ORF">HCR76_03825</name>
</gene>
<dbReference type="PROSITE" id="PS51257">
    <property type="entry name" value="PROKAR_LIPOPROTEIN"/>
    <property type="match status" value="1"/>
</dbReference>